<accession>A0A9Q1GLN3</accession>
<reference evidence="1" key="1">
    <citation type="submission" date="2022-04" db="EMBL/GenBank/DDBJ databases">
        <title>Carnegiea gigantea Genome sequencing and assembly v2.</title>
        <authorList>
            <person name="Copetti D."/>
            <person name="Sanderson M.J."/>
            <person name="Burquez A."/>
            <person name="Wojciechowski M.F."/>
        </authorList>
    </citation>
    <scope>NUCLEOTIDE SEQUENCE</scope>
    <source>
        <strain evidence="1">SGP5-SGP5p</strain>
        <tissue evidence="1">Aerial part</tissue>
    </source>
</reference>
<dbReference type="AlphaFoldDB" id="A0A9Q1GLN3"/>
<evidence type="ECO:0000313" key="1">
    <source>
        <dbReference type="EMBL" id="KAJ8421320.1"/>
    </source>
</evidence>
<sequence length="198" mass="22249">MGGKACPYYGPTFEGISSKAVYQEDRNLEPMNVDILVEEELAKETPTKATNIWKGNYNNRDKKDNGSIRKEVYALDRYTEYTSIGTTCTQALECLLSNGRIDLLPIKLEIESTWKPKSWDLISGKAMMIVQLQVIITINLFNTEPTLPKPPPRLVKRGSAFHKFRHTSSLSIIQATDALLTPSPDSLPKSMKVLTPYP</sequence>
<keyword evidence="2" id="KW-1185">Reference proteome</keyword>
<protein>
    <submittedName>
        <fullName evidence="1">Uncharacterized protein</fullName>
    </submittedName>
</protein>
<comment type="caution">
    <text evidence="1">The sequence shown here is derived from an EMBL/GenBank/DDBJ whole genome shotgun (WGS) entry which is preliminary data.</text>
</comment>
<proteinExistence type="predicted"/>
<dbReference type="Proteomes" id="UP001153076">
    <property type="component" value="Unassembled WGS sequence"/>
</dbReference>
<organism evidence="1 2">
    <name type="scientific">Carnegiea gigantea</name>
    <dbReference type="NCBI Taxonomy" id="171969"/>
    <lineage>
        <taxon>Eukaryota</taxon>
        <taxon>Viridiplantae</taxon>
        <taxon>Streptophyta</taxon>
        <taxon>Embryophyta</taxon>
        <taxon>Tracheophyta</taxon>
        <taxon>Spermatophyta</taxon>
        <taxon>Magnoliopsida</taxon>
        <taxon>eudicotyledons</taxon>
        <taxon>Gunneridae</taxon>
        <taxon>Pentapetalae</taxon>
        <taxon>Caryophyllales</taxon>
        <taxon>Cactineae</taxon>
        <taxon>Cactaceae</taxon>
        <taxon>Cactoideae</taxon>
        <taxon>Echinocereeae</taxon>
        <taxon>Carnegiea</taxon>
    </lineage>
</organism>
<name>A0A9Q1GLN3_9CARY</name>
<evidence type="ECO:0000313" key="2">
    <source>
        <dbReference type="Proteomes" id="UP001153076"/>
    </source>
</evidence>
<gene>
    <name evidence="1" type="ORF">Cgig2_030575</name>
</gene>
<dbReference type="EMBL" id="JAKOGI010002787">
    <property type="protein sequence ID" value="KAJ8421320.1"/>
    <property type="molecule type" value="Genomic_DNA"/>
</dbReference>